<organism evidence="2 3">
    <name type="scientific">Ascaris lumbricoides</name>
    <name type="common">Giant roundworm</name>
    <dbReference type="NCBI Taxonomy" id="6252"/>
    <lineage>
        <taxon>Eukaryota</taxon>
        <taxon>Metazoa</taxon>
        <taxon>Ecdysozoa</taxon>
        <taxon>Nematoda</taxon>
        <taxon>Chromadorea</taxon>
        <taxon>Rhabditida</taxon>
        <taxon>Spirurina</taxon>
        <taxon>Ascaridomorpha</taxon>
        <taxon>Ascaridoidea</taxon>
        <taxon>Ascarididae</taxon>
        <taxon>Ascaris</taxon>
    </lineage>
</organism>
<keyword evidence="1" id="KW-0472">Membrane</keyword>
<keyword evidence="2" id="KW-1185">Reference proteome</keyword>
<proteinExistence type="predicted"/>
<protein>
    <submittedName>
        <fullName evidence="3">Transmembrane protein</fullName>
    </submittedName>
</protein>
<sequence length="126" mass="14498">MPMHASTALIKRRNYNYYTFHAKTVNSSSDYDGSKKLQNIESMMFQAAKSEIKRKRTVTSMKEVVDEHRYREYIWKMVSENPRSTVVITCLSSVITIIIISTIVAIAAAFQCAICYEQYIPENVVT</sequence>
<evidence type="ECO:0000313" key="3">
    <source>
        <dbReference type="WBParaSite" id="ALUE_0001072101-mRNA-1"/>
    </source>
</evidence>
<reference evidence="3" key="1">
    <citation type="submission" date="2017-02" db="UniProtKB">
        <authorList>
            <consortium name="WormBaseParasite"/>
        </authorList>
    </citation>
    <scope>IDENTIFICATION</scope>
</reference>
<keyword evidence="1" id="KW-1133">Transmembrane helix</keyword>
<accession>A0A0M3I2J1</accession>
<evidence type="ECO:0000313" key="2">
    <source>
        <dbReference type="Proteomes" id="UP000036681"/>
    </source>
</evidence>
<dbReference type="WBParaSite" id="ALUE_0001072101-mRNA-1">
    <property type="protein sequence ID" value="ALUE_0001072101-mRNA-1"/>
    <property type="gene ID" value="ALUE_0001072101"/>
</dbReference>
<dbReference type="Proteomes" id="UP000036681">
    <property type="component" value="Unplaced"/>
</dbReference>
<evidence type="ECO:0000256" key="1">
    <source>
        <dbReference type="SAM" id="Phobius"/>
    </source>
</evidence>
<name>A0A0M3I2J1_ASCLU</name>
<dbReference type="AlphaFoldDB" id="A0A0M3I2J1"/>
<keyword evidence="1" id="KW-0812">Transmembrane</keyword>
<feature type="transmembrane region" description="Helical" evidence="1">
    <location>
        <begin position="86"/>
        <end position="110"/>
    </location>
</feature>